<dbReference type="Gramene" id="TraesLDM2B03G00927400.1">
    <property type="protein sequence ID" value="TraesLDM2B03G00927400.1"/>
    <property type="gene ID" value="TraesLDM2B03G00927400"/>
</dbReference>
<accession>A0A3B6C501</accession>
<evidence type="ECO:0000256" key="1">
    <source>
        <dbReference type="SAM" id="MobiDB-lite"/>
    </source>
</evidence>
<dbReference type="Gramene" id="TraesRN2B0100655400.1">
    <property type="protein sequence ID" value="TraesRN2B0100655400.1"/>
    <property type="gene ID" value="TraesRN2B0100655400"/>
</dbReference>
<reference evidence="2" key="1">
    <citation type="submission" date="2018-08" db="EMBL/GenBank/DDBJ databases">
        <authorList>
            <person name="Rossello M."/>
        </authorList>
    </citation>
    <scope>NUCLEOTIDE SEQUENCE [LARGE SCALE GENOMIC DNA]</scope>
    <source>
        <strain evidence="2">cv. Chinese Spring</strain>
    </source>
</reference>
<protein>
    <submittedName>
        <fullName evidence="2">Uncharacterized protein</fullName>
    </submittedName>
</protein>
<dbReference type="Gramene" id="TraesSYM2B03G00938280.1">
    <property type="protein sequence ID" value="TraesSYM2B03G00938280.1"/>
    <property type="gene ID" value="TraesSYM2B03G00938280"/>
</dbReference>
<dbReference type="Gramene" id="TraesSTA2B03G00922860.1">
    <property type="protein sequence ID" value="TraesSTA2B03G00922860.1"/>
    <property type="gene ID" value="TraesSTA2B03G00922860"/>
</dbReference>
<dbReference type="EnsemblPlants" id="TraesCS2B02G258000.1">
    <property type="protein sequence ID" value="TraesCS2B02G258000.1"/>
    <property type="gene ID" value="TraesCS2B02G258000"/>
</dbReference>
<dbReference type="Gramene" id="TraesNOR2B03G00938470.1">
    <property type="protein sequence ID" value="TraesNOR2B03G00938470.1"/>
    <property type="gene ID" value="TraesNOR2B03G00938470"/>
</dbReference>
<dbReference type="AlphaFoldDB" id="A0A3B6C501"/>
<dbReference type="Gramene" id="TraesWEE_scaffold_178340_01G000100.1">
    <property type="protein sequence ID" value="TraesWEE_scaffold_178340_01G000100.1"/>
    <property type="gene ID" value="TraesWEE_scaffold_178340_01G000100"/>
</dbReference>
<name>A0A3B6C501_WHEAT</name>
<dbReference type="Gramene" id="TraesCS2B03G0643300.1">
    <property type="protein sequence ID" value="TraesCS2B03G0643300.1.CDS"/>
    <property type="gene ID" value="TraesCS2B03G0643300"/>
</dbReference>
<dbReference type="Gramene" id="TraesCS2B02G258000.1">
    <property type="protein sequence ID" value="TraesCS2B02G258000.1"/>
    <property type="gene ID" value="TraesCS2B02G258000"/>
</dbReference>
<reference evidence="2" key="2">
    <citation type="submission" date="2018-10" db="UniProtKB">
        <authorList>
            <consortium name="EnsemblPlants"/>
        </authorList>
    </citation>
    <scope>IDENTIFICATION</scope>
</reference>
<dbReference type="Gramene" id="TraesCLE_scaffold_010542_01G000100.1">
    <property type="protein sequence ID" value="TraesCLE_scaffold_010542_01G000100.1"/>
    <property type="gene ID" value="TraesCLE_scaffold_010542_01G000100"/>
</dbReference>
<dbReference type="Gramene" id="TraesROB_scaffold_147487_01G000100.1">
    <property type="protein sequence ID" value="TraesROB_scaffold_147487_01G000100.1"/>
    <property type="gene ID" value="TraesROB_scaffold_147487_01G000100"/>
</dbReference>
<dbReference type="Gramene" id="TraesJAG2B03G00924230.1">
    <property type="protein sequence ID" value="TraesJAG2B03G00924230.1"/>
    <property type="gene ID" value="TraesJAG2B03G00924230"/>
</dbReference>
<dbReference type="Gramene" id="TraesMAC2B03G00924620.1">
    <property type="protein sequence ID" value="TraesMAC2B03G00924620.1"/>
    <property type="gene ID" value="TraesMAC2B03G00924620"/>
</dbReference>
<organism evidence="2">
    <name type="scientific">Triticum aestivum</name>
    <name type="common">Wheat</name>
    <dbReference type="NCBI Taxonomy" id="4565"/>
    <lineage>
        <taxon>Eukaryota</taxon>
        <taxon>Viridiplantae</taxon>
        <taxon>Streptophyta</taxon>
        <taxon>Embryophyta</taxon>
        <taxon>Tracheophyta</taxon>
        <taxon>Spermatophyta</taxon>
        <taxon>Magnoliopsida</taxon>
        <taxon>Liliopsida</taxon>
        <taxon>Poales</taxon>
        <taxon>Poaceae</taxon>
        <taxon>BOP clade</taxon>
        <taxon>Pooideae</taxon>
        <taxon>Triticodae</taxon>
        <taxon>Triticeae</taxon>
        <taxon>Triticinae</taxon>
        <taxon>Triticum</taxon>
    </lineage>
</organism>
<proteinExistence type="predicted"/>
<dbReference type="OMA" id="GWICGAA"/>
<feature type="region of interest" description="Disordered" evidence="1">
    <location>
        <begin position="57"/>
        <end position="80"/>
    </location>
</feature>
<dbReference type="Gramene" id="TraesARI2B03G00932380.1">
    <property type="protein sequence ID" value="TraesARI2B03G00932380.1"/>
    <property type="gene ID" value="TraesARI2B03G00932380"/>
</dbReference>
<dbReference type="Proteomes" id="UP000019116">
    <property type="component" value="Chromosome 2B"/>
</dbReference>
<keyword evidence="3" id="KW-1185">Reference proteome</keyword>
<dbReference type="Gramene" id="TraesCAD_scaffold_130406_01G000100.1">
    <property type="protein sequence ID" value="TraesCAD_scaffold_130406_01G000100.1"/>
    <property type="gene ID" value="TraesCAD_scaffold_130406_01G000100"/>
</dbReference>
<dbReference type="Gramene" id="TraesPARA_EIv1.0_0556850.1">
    <property type="protein sequence ID" value="TraesPARA_EIv1.0_0556850.1.CDS"/>
    <property type="gene ID" value="TraesPARA_EIv1.0_0556850"/>
</dbReference>
<evidence type="ECO:0000313" key="3">
    <source>
        <dbReference type="Proteomes" id="UP000019116"/>
    </source>
</evidence>
<sequence>MQPIKRSTLIEEVGESLVLEGIPSHGTRRTVVEVALQEAIGVSAKGWICGAAKAVVRRGSSPPTPKLSTGKMNPQGPGWNKRLRIGASAPSLTPCPPRISAFEKAVRVFIKNPTEDEPWIII</sequence>
<evidence type="ECO:0000313" key="2">
    <source>
        <dbReference type="EnsemblPlants" id="TraesCS2B02G258000.1"/>
    </source>
</evidence>